<comment type="function">
    <text evidence="10">Catalyzes the NADPH-dependent reduction of ketopantoate into pantoic acid.</text>
</comment>
<dbReference type="InterPro" id="IPR013332">
    <property type="entry name" value="KPR_N"/>
</dbReference>
<dbReference type="GO" id="GO:0015940">
    <property type="term" value="P:pantothenate biosynthetic process"/>
    <property type="evidence" value="ECO:0007669"/>
    <property type="project" value="UniProtKB-UniPathway"/>
</dbReference>
<evidence type="ECO:0000256" key="2">
    <source>
        <dbReference type="ARBA" id="ARBA00007870"/>
    </source>
</evidence>
<evidence type="ECO:0000256" key="3">
    <source>
        <dbReference type="ARBA" id="ARBA00013014"/>
    </source>
</evidence>
<keyword evidence="6 10" id="KW-0521">NADP</keyword>
<keyword evidence="7 10" id="KW-0560">Oxidoreductase</keyword>
<evidence type="ECO:0000259" key="11">
    <source>
        <dbReference type="Pfam" id="PF02558"/>
    </source>
</evidence>
<evidence type="ECO:0000256" key="1">
    <source>
        <dbReference type="ARBA" id="ARBA00004994"/>
    </source>
</evidence>
<evidence type="ECO:0000256" key="10">
    <source>
        <dbReference type="RuleBase" id="RU362068"/>
    </source>
</evidence>
<keyword evidence="5 10" id="KW-0566">Pantothenate biosynthesis</keyword>
<evidence type="ECO:0000256" key="4">
    <source>
        <dbReference type="ARBA" id="ARBA00019465"/>
    </source>
</evidence>
<accession>A0A154W4C0</accession>
<evidence type="ECO:0000313" key="13">
    <source>
        <dbReference type="EMBL" id="KZD08390.1"/>
    </source>
</evidence>
<evidence type="ECO:0000313" key="14">
    <source>
        <dbReference type="Proteomes" id="UP000076400"/>
    </source>
</evidence>
<dbReference type="Proteomes" id="UP000076400">
    <property type="component" value="Unassembled WGS sequence"/>
</dbReference>
<comment type="catalytic activity">
    <reaction evidence="9 10">
        <text>(R)-pantoate + NADP(+) = 2-dehydropantoate + NADPH + H(+)</text>
        <dbReference type="Rhea" id="RHEA:16233"/>
        <dbReference type="ChEBI" id="CHEBI:11561"/>
        <dbReference type="ChEBI" id="CHEBI:15378"/>
        <dbReference type="ChEBI" id="CHEBI:15980"/>
        <dbReference type="ChEBI" id="CHEBI:57783"/>
        <dbReference type="ChEBI" id="CHEBI:58349"/>
        <dbReference type="EC" id="1.1.1.169"/>
    </reaction>
</comment>
<dbReference type="GO" id="GO:0008677">
    <property type="term" value="F:2-dehydropantoate 2-reductase activity"/>
    <property type="evidence" value="ECO:0007669"/>
    <property type="project" value="UniProtKB-EC"/>
</dbReference>
<evidence type="ECO:0000256" key="7">
    <source>
        <dbReference type="ARBA" id="ARBA00023002"/>
    </source>
</evidence>
<dbReference type="UniPathway" id="UPA00028">
    <property type="reaction ID" value="UER00004"/>
</dbReference>
<keyword evidence="14" id="KW-1185">Reference proteome</keyword>
<dbReference type="AlphaFoldDB" id="A0A154W4C0"/>
<dbReference type="NCBIfam" id="TIGR00745">
    <property type="entry name" value="apbA_panE"/>
    <property type="match status" value="1"/>
</dbReference>
<comment type="pathway">
    <text evidence="1 10">Cofactor biosynthesis; (R)-pantothenate biosynthesis; (R)-pantoate from 3-methyl-2-oxobutanoate: step 2/2.</text>
</comment>
<dbReference type="STRING" id="580166.AUP43_02000"/>
<evidence type="ECO:0000256" key="6">
    <source>
        <dbReference type="ARBA" id="ARBA00022857"/>
    </source>
</evidence>
<evidence type="ECO:0000259" key="12">
    <source>
        <dbReference type="Pfam" id="PF08546"/>
    </source>
</evidence>
<proteinExistence type="inferred from homology"/>
<feature type="domain" description="Ketopantoate reductase N-terminal" evidence="11">
    <location>
        <begin position="3"/>
        <end position="151"/>
    </location>
</feature>
<dbReference type="Gene3D" id="3.40.50.720">
    <property type="entry name" value="NAD(P)-binding Rossmann-like Domain"/>
    <property type="match status" value="1"/>
</dbReference>
<dbReference type="RefSeq" id="WP_067555849.1">
    <property type="nucleotide sequence ID" value="NZ_LPXN01000105.1"/>
</dbReference>
<dbReference type="InterPro" id="IPR003710">
    <property type="entry name" value="ApbA"/>
</dbReference>
<dbReference type="Pfam" id="PF08546">
    <property type="entry name" value="ApbA_C"/>
    <property type="match status" value="1"/>
</dbReference>
<dbReference type="InterPro" id="IPR013328">
    <property type="entry name" value="6PGD_dom2"/>
</dbReference>
<name>A0A154W4C0_9PROT</name>
<dbReference type="InterPro" id="IPR008927">
    <property type="entry name" value="6-PGluconate_DH-like_C_sf"/>
</dbReference>
<evidence type="ECO:0000256" key="9">
    <source>
        <dbReference type="ARBA" id="ARBA00048793"/>
    </source>
</evidence>
<comment type="similarity">
    <text evidence="2 10">Belongs to the ketopantoate reductase family.</text>
</comment>
<feature type="domain" description="Ketopantoate reductase C-terminal" evidence="12">
    <location>
        <begin position="179"/>
        <end position="303"/>
    </location>
</feature>
<dbReference type="EMBL" id="LPXN01000105">
    <property type="protein sequence ID" value="KZD08390.1"/>
    <property type="molecule type" value="Genomic_DNA"/>
</dbReference>
<comment type="caution">
    <text evidence="13">The sequence shown here is derived from an EMBL/GenBank/DDBJ whole genome shotgun (WGS) entry which is preliminary data.</text>
</comment>
<gene>
    <name evidence="13" type="ORF">AUP43_02000</name>
</gene>
<evidence type="ECO:0000256" key="8">
    <source>
        <dbReference type="ARBA" id="ARBA00032024"/>
    </source>
</evidence>
<dbReference type="GO" id="GO:0005737">
    <property type="term" value="C:cytoplasm"/>
    <property type="evidence" value="ECO:0007669"/>
    <property type="project" value="TreeGrafter"/>
</dbReference>
<dbReference type="Gene3D" id="1.10.1040.10">
    <property type="entry name" value="N-(1-d-carboxylethyl)-l-norvaline Dehydrogenase, domain 2"/>
    <property type="match status" value="1"/>
</dbReference>
<organism evidence="13 14">
    <name type="scientific">Oceanibaculum pacificum</name>
    <dbReference type="NCBI Taxonomy" id="580166"/>
    <lineage>
        <taxon>Bacteria</taxon>
        <taxon>Pseudomonadati</taxon>
        <taxon>Pseudomonadota</taxon>
        <taxon>Alphaproteobacteria</taxon>
        <taxon>Rhodospirillales</taxon>
        <taxon>Oceanibaculaceae</taxon>
        <taxon>Oceanibaculum</taxon>
    </lineage>
</organism>
<dbReference type="PANTHER" id="PTHR21708">
    <property type="entry name" value="PROBABLE 2-DEHYDROPANTOATE 2-REDUCTASE"/>
    <property type="match status" value="1"/>
</dbReference>
<dbReference type="InterPro" id="IPR036291">
    <property type="entry name" value="NAD(P)-bd_dom_sf"/>
</dbReference>
<dbReference type="EC" id="1.1.1.169" evidence="3 10"/>
<dbReference type="InterPro" id="IPR051402">
    <property type="entry name" value="KPR-Related"/>
</dbReference>
<dbReference type="Pfam" id="PF02558">
    <property type="entry name" value="ApbA"/>
    <property type="match status" value="1"/>
</dbReference>
<dbReference type="SUPFAM" id="SSF51735">
    <property type="entry name" value="NAD(P)-binding Rossmann-fold domains"/>
    <property type="match status" value="1"/>
</dbReference>
<dbReference type="InterPro" id="IPR013752">
    <property type="entry name" value="KPA_reductase"/>
</dbReference>
<protein>
    <recommendedName>
        <fullName evidence="4 10">2-dehydropantoate 2-reductase</fullName>
        <ecNumber evidence="3 10">1.1.1.169</ecNumber>
    </recommendedName>
    <alternativeName>
        <fullName evidence="8 10">Ketopantoate reductase</fullName>
    </alternativeName>
</protein>
<sequence length="314" mass="32589">MKIAILGAGAMGSVYGAILARAGDNDVWLVDRWQDHVDAIRANGLKITGASGDWMSPSKATTDPAEVGLCELVIVATKTRDIEAALAGAKPMIGPDTLLLSIQNGLGAYDILVKSVSKDRLLLGIAGGFGATIPTPGHVHHNGFEIVKIGATIDSAQPAAETVAKIWADAGFRAEAAPDIQSMIWSKLICNVTYSAVCGITGLTIGQVMETPEAWRVASSCASEAFAVAKARGINLSFDDPVAYVHKFGSAIPGAKPSLLLDRLAGRQGEIDFLNGAVADEGAKLGVAAPTNSIVAGLVRAMEAHDMRPASHKN</sequence>
<dbReference type="SUPFAM" id="SSF48179">
    <property type="entry name" value="6-phosphogluconate dehydrogenase C-terminal domain-like"/>
    <property type="match status" value="1"/>
</dbReference>
<dbReference type="OrthoDB" id="247668at2"/>
<dbReference type="PANTHER" id="PTHR21708:SF26">
    <property type="entry name" value="2-DEHYDROPANTOATE 2-REDUCTASE"/>
    <property type="match status" value="1"/>
</dbReference>
<evidence type="ECO:0000256" key="5">
    <source>
        <dbReference type="ARBA" id="ARBA00022655"/>
    </source>
</evidence>
<reference evidence="13 14" key="1">
    <citation type="submission" date="2015-12" db="EMBL/GenBank/DDBJ databases">
        <title>Genome sequence of Oceanibaculum pacificum MCCC 1A02656.</title>
        <authorList>
            <person name="Lu L."/>
            <person name="Lai Q."/>
            <person name="Shao Z."/>
            <person name="Qian P."/>
        </authorList>
    </citation>
    <scope>NUCLEOTIDE SEQUENCE [LARGE SCALE GENOMIC DNA]</scope>
    <source>
        <strain evidence="13 14">MCCC 1A02656</strain>
    </source>
</reference>